<dbReference type="RefSeq" id="WP_006979805.1">
    <property type="nucleotide sequence ID" value="NZ_ABVL01000006.1"/>
</dbReference>
<name>B4D0M9_9BACT</name>
<reference evidence="1 2" key="1">
    <citation type="journal article" date="2011" name="J. Bacteriol.">
        <title>Genome sequence of Chthoniobacter flavus Ellin428, an aerobic heterotrophic soil bacterium.</title>
        <authorList>
            <person name="Kant R."/>
            <person name="van Passel M.W."/>
            <person name="Palva A."/>
            <person name="Lucas S."/>
            <person name="Lapidus A."/>
            <person name="Glavina Del Rio T."/>
            <person name="Dalin E."/>
            <person name="Tice H."/>
            <person name="Bruce D."/>
            <person name="Goodwin L."/>
            <person name="Pitluck S."/>
            <person name="Larimer F.W."/>
            <person name="Land M.L."/>
            <person name="Hauser L."/>
            <person name="Sangwan P."/>
            <person name="de Vos W.M."/>
            <person name="Janssen P.H."/>
            <person name="Smidt H."/>
        </authorList>
    </citation>
    <scope>NUCLEOTIDE SEQUENCE [LARGE SCALE GENOMIC DNA]</scope>
    <source>
        <strain evidence="1 2">Ellin428</strain>
    </source>
</reference>
<dbReference type="AlphaFoldDB" id="B4D0M9"/>
<dbReference type="STRING" id="497964.CfE428DRAFT_2480"/>
<dbReference type="InterPro" id="IPR043519">
    <property type="entry name" value="NT_sf"/>
</dbReference>
<gene>
    <name evidence="1" type="ORF">CfE428DRAFT_2480</name>
</gene>
<dbReference type="EMBL" id="ABVL01000006">
    <property type="protein sequence ID" value="EDY19891.1"/>
    <property type="molecule type" value="Genomic_DNA"/>
</dbReference>
<proteinExistence type="predicted"/>
<comment type="caution">
    <text evidence="1">The sequence shown here is derived from an EMBL/GenBank/DDBJ whole genome shotgun (WGS) entry which is preliminary data.</text>
</comment>
<evidence type="ECO:0000313" key="1">
    <source>
        <dbReference type="EMBL" id="EDY19891.1"/>
    </source>
</evidence>
<dbReference type="InParanoid" id="B4D0M9"/>
<organism evidence="1 2">
    <name type="scientific">Chthoniobacter flavus Ellin428</name>
    <dbReference type="NCBI Taxonomy" id="497964"/>
    <lineage>
        <taxon>Bacteria</taxon>
        <taxon>Pseudomonadati</taxon>
        <taxon>Verrucomicrobiota</taxon>
        <taxon>Spartobacteria</taxon>
        <taxon>Chthoniobacterales</taxon>
        <taxon>Chthoniobacteraceae</taxon>
        <taxon>Chthoniobacter</taxon>
    </lineage>
</organism>
<dbReference type="Gene3D" id="3.30.460.40">
    <property type="match status" value="1"/>
</dbReference>
<dbReference type="Proteomes" id="UP000005824">
    <property type="component" value="Unassembled WGS sequence"/>
</dbReference>
<evidence type="ECO:0000313" key="2">
    <source>
        <dbReference type="Proteomes" id="UP000005824"/>
    </source>
</evidence>
<protein>
    <submittedName>
        <fullName evidence="1">Uncharacterized protein</fullName>
    </submittedName>
</protein>
<accession>B4D0M9</accession>
<dbReference type="SUPFAM" id="SSF81301">
    <property type="entry name" value="Nucleotidyltransferase"/>
    <property type="match status" value="1"/>
</dbReference>
<dbReference type="eggNOG" id="ENOG50314DU">
    <property type="taxonomic scope" value="Bacteria"/>
</dbReference>
<sequence>MGFPKPFVYFLEPMEVSELPYCVTGSVAAGIYGQIRTTHDIDLVLLMEVKDIARLQAAFPESEYYVPPQETLVTELRRGQRGCLNLYHHESGFKADLFFVVHDPLHLWAMKNRRRVGYGDRQMWIAPPEYVLLRKLEFFREGRQDKHIGDMRFMLAVTEMDRPFIEAQVERLGLKDQWEELLEAYRATYRENFD</sequence>
<keyword evidence="2" id="KW-1185">Reference proteome</keyword>